<accession>A0A450TF98</accession>
<dbReference type="EMBL" id="CAADEY010000050">
    <property type="protein sequence ID" value="VFJ55854.1"/>
    <property type="molecule type" value="Genomic_DNA"/>
</dbReference>
<name>A0A450TF98_9GAMM</name>
<feature type="transmembrane region" description="Helical" evidence="5">
    <location>
        <begin position="31"/>
        <end position="50"/>
    </location>
</feature>
<dbReference type="Pfam" id="PF02674">
    <property type="entry name" value="Colicin_V"/>
    <property type="match status" value="1"/>
</dbReference>
<gene>
    <name evidence="7" type="ORF">BECKDK2373B_GA0170837_11546</name>
    <name evidence="6" type="ORF">BECKDK2373C_GA0170839_105020</name>
</gene>
<evidence type="ECO:0000256" key="5">
    <source>
        <dbReference type="SAM" id="Phobius"/>
    </source>
</evidence>
<reference evidence="7" key="1">
    <citation type="submission" date="2019-02" db="EMBL/GenBank/DDBJ databases">
        <authorList>
            <person name="Gruber-Vodicka R. H."/>
            <person name="Seah K. B. B."/>
        </authorList>
    </citation>
    <scope>NUCLEOTIDE SEQUENCE</scope>
    <source>
        <strain evidence="6">BECK_DK161</strain>
        <strain evidence="7">BECK_DK47</strain>
    </source>
</reference>
<dbReference type="InterPro" id="IPR003825">
    <property type="entry name" value="Colicin-V_CvpA"/>
</dbReference>
<dbReference type="InterPro" id="IPR052719">
    <property type="entry name" value="CvpA-like"/>
</dbReference>
<dbReference type="AlphaFoldDB" id="A0A450TF98"/>
<comment type="subcellular location">
    <subcellularLocation>
        <location evidence="1">Membrane</location>
        <topology evidence="1">Multi-pass membrane protein</topology>
    </subcellularLocation>
</comment>
<protein>
    <submittedName>
        <fullName evidence="7">Membrane protein required for colicin V production</fullName>
    </submittedName>
</protein>
<dbReference type="PANTHER" id="PTHR36926:SF1">
    <property type="entry name" value="COLICIN V PRODUCTION PROTEIN"/>
    <property type="match status" value="1"/>
</dbReference>
<feature type="transmembrane region" description="Helical" evidence="5">
    <location>
        <begin position="62"/>
        <end position="83"/>
    </location>
</feature>
<organism evidence="7">
    <name type="scientific">Candidatus Kentrum sp. DK</name>
    <dbReference type="NCBI Taxonomy" id="2126562"/>
    <lineage>
        <taxon>Bacteria</taxon>
        <taxon>Pseudomonadati</taxon>
        <taxon>Pseudomonadota</taxon>
        <taxon>Gammaproteobacteria</taxon>
        <taxon>Candidatus Kentrum</taxon>
    </lineage>
</organism>
<sequence>MNWADYIILALIGISALLSIRRGFLGEALSLFGWILAFWLGLTFMHVLAAELPWPSVISAPSLRLVISFVGLVVVTLLLTALVNHLVGKLVMKTGLTGTDRMLGVIFGTARGIVIVAICVLLAESFTPLPQDPWWQESQLLGRFQELSLEIRKLLPPELAAYLMYR</sequence>
<evidence type="ECO:0000256" key="1">
    <source>
        <dbReference type="ARBA" id="ARBA00004141"/>
    </source>
</evidence>
<dbReference type="GO" id="GO:0009403">
    <property type="term" value="P:toxin biosynthetic process"/>
    <property type="evidence" value="ECO:0007669"/>
    <property type="project" value="InterPro"/>
</dbReference>
<keyword evidence="3 5" id="KW-1133">Transmembrane helix</keyword>
<feature type="transmembrane region" description="Helical" evidence="5">
    <location>
        <begin position="6"/>
        <end position="24"/>
    </location>
</feature>
<proteinExistence type="predicted"/>
<evidence type="ECO:0000256" key="2">
    <source>
        <dbReference type="ARBA" id="ARBA00022692"/>
    </source>
</evidence>
<evidence type="ECO:0000313" key="6">
    <source>
        <dbReference type="EMBL" id="VFJ55854.1"/>
    </source>
</evidence>
<evidence type="ECO:0000256" key="4">
    <source>
        <dbReference type="ARBA" id="ARBA00023136"/>
    </source>
</evidence>
<dbReference type="PANTHER" id="PTHR36926">
    <property type="entry name" value="COLICIN V PRODUCTION PROTEIN"/>
    <property type="match status" value="1"/>
</dbReference>
<feature type="transmembrane region" description="Helical" evidence="5">
    <location>
        <begin position="103"/>
        <end position="123"/>
    </location>
</feature>
<keyword evidence="2 5" id="KW-0812">Transmembrane</keyword>
<evidence type="ECO:0000313" key="7">
    <source>
        <dbReference type="EMBL" id="VFJ65839.1"/>
    </source>
</evidence>
<evidence type="ECO:0000256" key="3">
    <source>
        <dbReference type="ARBA" id="ARBA00022989"/>
    </source>
</evidence>
<dbReference type="GO" id="GO:0016020">
    <property type="term" value="C:membrane"/>
    <property type="evidence" value="ECO:0007669"/>
    <property type="project" value="UniProtKB-SubCell"/>
</dbReference>
<dbReference type="EMBL" id="CAADEX010000154">
    <property type="protein sequence ID" value="VFJ65839.1"/>
    <property type="molecule type" value="Genomic_DNA"/>
</dbReference>
<keyword evidence="4 5" id="KW-0472">Membrane</keyword>